<dbReference type="AlphaFoldDB" id="A0AA88MA11"/>
<protein>
    <submittedName>
        <fullName evidence="2">Uncharacterized protein</fullName>
    </submittedName>
</protein>
<evidence type="ECO:0000313" key="2">
    <source>
        <dbReference type="EMBL" id="KAK2833575.1"/>
    </source>
</evidence>
<organism evidence="2 3">
    <name type="scientific">Channa striata</name>
    <name type="common">Snakehead murrel</name>
    <name type="synonym">Ophicephalus striatus</name>
    <dbReference type="NCBI Taxonomy" id="64152"/>
    <lineage>
        <taxon>Eukaryota</taxon>
        <taxon>Metazoa</taxon>
        <taxon>Chordata</taxon>
        <taxon>Craniata</taxon>
        <taxon>Vertebrata</taxon>
        <taxon>Euteleostomi</taxon>
        <taxon>Actinopterygii</taxon>
        <taxon>Neopterygii</taxon>
        <taxon>Teleostei</taxon>
        <taxon>Neoteleostei</taxon>
        <taxon>Acanthomorphata</taxon>
        <taxon>Anabantaria</taxon>
        <taxon>Anabantiformes</taxon>
        <taxon>Channoidei</taxon>
        <taxon>Channidae</taxon>
        <taxon>Channa</taxon>
    </lineage>
</organism>
<dbReference type="EMBL" id="JAUPFM010000013">
    <property type="protein sequence ID" value="KAK2833575.1"/>
    <property type="molecule type" value="Genomic_DNA"/>
</dbReference>
<name>A0AA88MA11_CHASR</name>
<reference evidence="2" key="1">
    <citation type="submission" date="2023-07" db="EMBL/GenBank/DDBJ databases">
        <title>Chromosome-level Genome Assembly of Striped Snakehead (Channa striata).</title>
        <authorList>
            <person name="Liu H."/>
        </authorList>
    </citation>
    <scope>NUCLEOTIDE SEQUENCE</scope>
    <source>
        <strain evidence="2">Gz</strain>
        <tissue evidence="2">Muscle</tissue>
    </source>
</reference>
<feature type="region of interest" description="Disordered" evidence="1">
    <location>
        <begin position="32"/>
        <end position="52"/>
    </location>
</feature>
<evidence type="ECO:0000313" key="3">
    <source>
        <dbReference type="Proteomes" id="UP001187415"/>
    </source>
</evidence>
<gene>
    <name evidence="2" type="ORF">Q5P01_017464</name>
</gene>
<proteinExistence type="predicted"/>
<comment type="caution">
    <text evidence="2">The sequence shown here is derived from an EMBL/GenBank/DDBJ whole genome shotgun (WGS) entry which is preliminary data.</text>
</comment>
<sequence length="111" mass="12616">MQCHTCAHYQAAWRLWQGRVVTAAHQRTGPVQSRLQFQSSKSKRTEAENRATVSHISAAIPPELERHPFHRARAAWDAVVPTRRGRRQRLTERGRGRVGGECIPMATVCFC</sequence>
<keyword evidence="3" id="KW-1185">Reference proteome</keyword>
<accession>A0AA88MA11</accession>
<evidence type="ECO:0000256" key="1">
    <source>
        <dbReference type="SAM" id="MobiDB-lite"/>
    </source>
</evidence>
<dbReference type="Proteomes" id="UP001187415">
    <property type="component" value="Unassembled WGS sequence"/>
</dbReference>